<name>A0A521AK66_9SPHI</name>
<dbReference type="EMBL" id="FXTN01000001">
    <property type="protein sequence ID" value="SMO35178.1"/>
    <property type="molecule type" value="Genomic_DNA"/>
</dbReference>
<dbReference type="PANTHER" id="PTHR30026">
    <property type="entry name" value="OUTER MEMBRANE PROTEIN TOLC"/>
    <property type="match status" value="1"/>
</dbReference>
<dbReference type="Gene3D" id="1.20.1600.10">
    <property type="entry name" value="Outer membrane efflux proteins (OEP)"/>
    <property type="match status" value="1"/>
</dbReference>
<keyword evidence="5" id="KW-0812">Transmembrane</keyword>
<dbReference type="GO" id="GO:0009279">
    <property type="term" value="C:cell outer membrane"/>
    <property type="evidence" value="ECO:0007669"/>
    <property type="project" value="UniProtKB-SubCell"/>
</dbReference>
<evidence type="ECO:0000256" key="3">
    <source>
        <dbReference type="ARBA" id="ARBA00022448"/>
    </source>
</evidence>
<reference evidence="9 10" key="1">
    <citation type="submission" date="2017-05" db="EMBL/GenBank/DDBJ databases">
        <authorList>
            <person name="Varghese N."/>
            <person name="Submissions S."/>
        </authorList>
    </citation>
    <scope>NUCLEOTIDE SEQUENCE [LARGE SCALE GENOMIC DNA]</scope>
    <source>
        <strain evidence="9 10">DSM 19036</strain>
    </source>
</reference>
<evidence type="ECO:0000256" key="5">
    <source>
        <dbReference type="ARBA" id="ARBA00022692"/>
    </source>
</evidence>
<keyword evidence="10" id="KW-1185">Reference proteome</keyword>
<proteinExistence type="inferred from homology"/>
<evidence type="ECO:0000256" key="2">
    <source>
        <dbReference type="ARBA" id="ARBA00007613"/>
    </source>
</evidence>
<evidence type="ECO:0000256" key="7">
    <source>
        <dbReference type="ARBA" id="ARBA00023237"/>
    </source>
</evidence>
<evidence type="ECO:0000256" key="4">
    <source>
        <dbReference type="ARBA" id="ARBA00022452"/>
    </source>
</evidence>
<keyword evidence="6" id="KW-0472">Membrane</keyword>
<dbReference type="GO" id="GO:1990281">
    <property type="term" value="C:efflux pump complex"/>
    <property type="evidence" value="ECO:0007669"/>
    <property type="project" value="TreeGrafter"/>
</dbReference>
<evidence type="ECO:0000313" key="9">
    <source>
        <dbReference type="EMBL" id="SMO35178.1"/>
    </source>
</evidence>
<keyword evidence="8" id="KW-0732">Signal</keyword>
<keyword evidence="7" id="KW-0998">Cell outer membrane</keyword>
<dbReference type="GO" id="GO:0015288">
    <property type="term" value="F:porin activity"/>
    <property type="evidence" value="ECO:0007669"/>
    <property type="project" value="TreeGrafter"/>
</dbReference>
<feature type="chain" id="PRO_5021802235" evidence="8">
    <location>
        <begin position="25"/>
        <end position="451"/>
    </location>
</feature>
<comment type="similarity">
    <text evidence="2">Belongs to the outer membrane factor (OMF) (TC 1.B.17) family.</text>
</comment>
<gene>
    <name evidence="9" type="ORF">SAMN06265348_101270</name>
</gene>
<dbReference type="SUPFAM" id="SSF56954">
    <property type="entry name" value="Outer membrane efflux proteins (OEP)"/>
    <property type="match status" value="1"/>
</dbReference>
<evidence type="ECO:0000256" key="6">
    <source>
        <dbReference type="ARBA" id="ARBA00023136"/>
    </source>
</evidence>
<evidence type="ECO:0000313" key="10">
    <source>
        <dbReference type="Proteomes" id="UP000320300"/>
    </source>
</evidence>
<comment type="subcellular location">
    <subcellularLocation>
        <location evidence="1">Cell outer membrane</location>
    </subcellularLocation>
</comment>
<accession>A0A521AK66</accession>
<keyword evidence="4" id="KW-1134">Transmembrane beta strand</keyword>
<evidence type="ECO:0000256" key="8">
    <source>
        <dbReference type="SAM" id="SignalP"/>
    </source>
</evidence>
<keyword evidence="3" id="KW-0813">Transport</keyword>
<dbReference type="Proteomes" id="UP000320300">
    <property type="component" value="Unassembled WGS sequence"/>
</dbReference>
<sequence>MIKSYFIKFTLLLVLSVSTIPGRAQQILNSYAEQGLKSNANIDKLNFDYQASVWALKESKKMFGPSVDITGGYTRNFRQPIDLGSGSGNTSSLLEQLLMSSSKNGKLYYPGINHFSSALQITQNIYNRQLVYSRDIKEENSRSSASQLADFRIELEAEIRTAYFQYLQAVSLKEAVERGVKNARQNLAGIQSLLNQQRLTKESLYKSRANLSSVEAQLSDMENSRIKAQFYFNFLINKLPGDTILTDQFYLFDPARTYRIATDRDTAISGYHLTAIESAAKSATLQKKQVNAQSLPVLQFTGTGGISGNSIDFSNRRLPYGALEVSFKWNIFNSGASQARSRQALFQERSLNAQYQNTRNQLRTDELSAFHDVAAQLANYGAVSSGYKNASVYYEAVRSKFMAGLATLLELLDAEYSLQQADMDRLKWYYTLQIKISTYQKQTGKTLKLIP</sequence>
<dbReference type="PANTHER" id="PTHR30026:SF20">
    <property type="entry name" value="OUTER MEMBRANE PROTEIN TOLC"/>
    <property type="match status" value="1"/>
</dbReference>
<protein>
    <submittedName>
        <fullName evidence="9">Outer membrane protein TolC</fullName>
    </submittedName>
</protein>
<dbReference type="Pfam" id="PF02321">
    <property type="entry name" value="OEP"/>
    <property type="match status" value="1"/>
</dbReference>
<dbReference type="InterPro" id="IPR051906">
    <property type="entry name" value="TolC-like"/>
</dbReference>
<dbReference type="AlphaFoldDB" id="A0A521AK66"/>
<dbReference type="GO" id="GO:0015562">
    <property type="term" value="F:efflux transmembrane transporter activity"/>
    <property type="evidence" value="ECO:0007669"/>
    <property type="project" value="InterPro"/>
</dbReference>
<evidence type="ECO:0000256" key="1">
    <source>
        <dbReference type="ARBA" id="ARBA00004442"/>
    </source>
</evidence>
<dbReference type="InterPro" id="IPR003423">
    <property type="entry name" value="OMP_efflux"/>
</dbReference>
<feature type="signal peptide" evidence="8">
    <location>
        <begin position="1"/>
        <end position="24"/>
    </location>
</feature>
<organism evidence="9 10">
    <name type="scientific">Pedobacter westerhofensis</name>
    <dbReference type="NCBI Taxonomy" id="425512"/>
    <lineage>
        <taxon>Bacteria</taxon>
        <taxon>Pseudomonadati</taxon>
        <taxon>Bacteroidota</taxon>
        <taxon>Sphingobacteriia</taxon>
        <taxon>Sphingobacteriales</taxon>
        <taxon>Sphingobacteriaceae</taxon>
        <taxon>Pedobacter</taxon>
    </lineage>
</organism>